<protein>
    <submittedName>
        <fullName evidence="1">Uncharacterized protein</fullName>
    </submittedName>
</protein>
<name>A0A497Y788_9SPHI</name>
<sequence>MRFWKEPFRKCCPKNNRVRSKRNTFINSTRKKNRKLLCLRKVTYWDEKERAYEFITAHIYKLRWGIELLGSGRASFILRFVGVVAY</sequence>
<accession>A0A497Y788</accession>
<dbReference type="AlphaFoldDB" id="A0A497Y788"/>
<evidence type="ECO:0000313" key="2">
    <source>
        <dbReference type="Proteomes" id="UP000273898"/>
    </source>
</evidence>
<organism evidence="1 2">
    <name type="scientific">Pedobacter alluvionis</name>
    <dbReference type="NCBI Taxonomy" id="475253"/>
    <lineage>
        <taxon>Bacteria</taxon>
        <taxon>Pseudomonadati</taxon>
        <taxon>Bacteroidota</taxon>
        <taxon>Sphingobacteriia</taxon>
        <taxon>Sphingobacteriales</taxon>
        <taxon>Sphingobacteriaceae</taxon>
        <taxon>Pedobacter</taxon>
    </lineage>
</organism>
<proteinExistence type="predicted"/>
<dbReference type="EMBL" id="RCCK01000010">
    <property type="protein sequence ID" value="RLJ79414.1"/>
    <property type="molecule type" value="Genomic_DNA"/>
</dbReference>
<dbReference type="Proteomes" id="UP000273898">
    <property type="component" value="Unassembled WGS sequence"/>
</dbReference>
<gene>
    <name evidence="1" type="ORF">BCL90_0107</name>
</gene>
<evidence type="ECO:0000313" key="1">
    <source>
        <dbReference type="EMBL" id="RLJ79414.1"/>
    </source>
</evidence>
<comment type="caution">
    <text evidence="1">The sequence shown here is derived from an EMBL/GenBank/DDBJ whole genome shotgun (WGS) entry which is preliminary data.</text>
</comment>
<reference evidence="1 2" key="1">
    <citation type="submission" date="2018-10" db="EMBL/GenBank/DDBJ databases">
        <title>Genomic Encyclopedia of Archaeal and Bacterial Type Strains, Phase II (KMG-II): from individual species to whole genera.</title>
        <authorList>
            <person name="Goeker M."/>
        </authorList>
    </citation>
    <scope>NUCLEOTIDE SEQUENCE [LARGE SCALE GENOMIC DNA]</scope>
    <source>
        <strain evidence="1 2">DSM 19624</strain>
    </source>
</reference>